<comment type="caution">
    <text evidence="3">The sequence shown here is derived from an EMBL/GenBank/DDBJ whole genome shotgun (WGS) entry which is preliminary data.</text>
</comment>
<evidence type="ECO:0000256" key="2">
    <source>
        <dbReference type="SAM" id="SignalP"/>
    </source>
</evidence>
<reference evidence="3" key="2">
    <citation type="submission" date="2020-05" db="EMBL/GenBank/DDBJ databases">
        <authorList>
            <person name="Kim H.-S."/>
            <person name="Proctor R.H."/>
            <person name="Brown D.W."/>
        </authorList>
    </citation>
    <scope>NUCLEOTIDE SEQUENCE</scope>
    <source>
        <strain evidence="3">NRRL 20472</strain>
    </source>
</reference>
<feature type="compositionally biased region" description="Low complexity" evidence="1">
    <location>
        <begin position="190"/>
        <end position="205"/>
    </location>
</feature>
<keyword evidence="4" id="KW-1185">Reference proteome</keyword>
<feature type="signal peptide" evidence="2">
    <location>
        <begin position="1"/>
        <end position="18"/>
    </location>
</feature>
<keyword evidence="2" id="KW-0732">Signal</keyword>
<organism evidence="3 4">
    <name type="scientific">Fusarium sarcochroum</name>
    <dbReference type="NCBI Taxonomy" id="1208366"/>
    <lineage>
        <taxon>Eukaryota</taxon>
        <taxon>Fungi</taxon>
        <taxon>Dikarya</taxon>
        <taxon>Ascomycota</taxon>
        <taxon>Pezizomycotina</taxon>
        <taxon>Sordariomycetes</taxon>
        <taxon>Hypocreomycetidae</taxon>
        <taxon>Hypocreales</taxon>
        <taxon>Nectriaceae</taxon>
        <taxon>Fusarium</taxon>
        <taxon>Fusarium lateritium species complex</taxon>
    </lineage>
</organism>
<reference evidence="3" key="1">
    <citation type="journal article" date="2020" name="BMC Genomics">
        <title>Correction to: Identification and distribution of gene clusters required for synthesis of sphingolipid metabolism inhibitors in diverse species of the filamentous fungus Fusarium.</title>
        <authorList>
            <person name="Kim H.S."/>
            <person name="Lohmar J.M."/>
            <person name="Busman M."/>
            <person name="Brown D.W."/>
            <person name="Naumann T.A."/>
            <person name="Divon H.H."/>
            <person name="Lysoe E."/>
            <person name="Uhlig S."/>
            <person name="Proctor R.H."/>
        </authorList>
    </citation>
    <scope>NUCLEOTIDE SEQUENCE</scope>
    <source>
        <strain evidence="3">NRRL 20472</strain>
    </source>
</reference>
<feature type="chain" id="PRO_5034473178" evidence="2">
    <location>
        <begin position="19"/>
        <end position="249"/>
    </location>
</feature>
<dbReference type="OrthoDB" id="2281372at2759"/>
<dbReference type="EMBL" id="JABEXW010000196">
    <property type="protein sequence ID" value="KAF4968538.1"/>
    <property type="molecule type" value="Genomic_DNA"/>
</dbReference>
<dbReference type="Proteomes" id="UP000622797">
    <property type="component" value="Unassembled WGS sequence"/>
</dbReference>
<dbReference type="AlphaFoldDB" id="A0A8H4XB15"/>
<sequence>MVMTRLIIALGLSMSASAFTIYDAEQFQDGNVGKTCAKALTANIDCNNYVQKFMLPGFKGWIEDDKLVDSVCTETCHDSIRSWFNIVTKECDEKAFEPDDPDRWSRYGGLVWQGWNETCVLDAKTGRFCQEIVNGFSEVEGREEMPREELVDKKCSKSGATKNTPSLEEEESTEEETVSSASHKTSSAQESDASTVSSESTTSKEAGPLETALSESASPEINAAETLVSRHILGYWYAMSVLVMSVFIL</sequence>
<feature type="compositionally biased region" description="Acidic residues" evidence="1">
    <location>
        <begin position="167"/>
        <end position="177"/>
    </location>
</feature>
<evidence type="ECO:0000256" key="1">
    <source>
        <dbReference type="SAM" id="MobiDB-lite"/>
    </source>
</evidence>
<accession>A0A8H4XB15</accession>
<feature type="compositionally biased region" description="Basic and acidic residues" evidence="1">
    <location>
        <begin position="140"/>
        <end position="155"/>
    </location>
</feature>
<evidence type="ECO:0000313" key="3">
    <source>
        <dbReference type="EMBL" id="KAF4968538.1"/>
    </source>
</evidence>
<proteinExistence type="predicted"/>
<evidence type="ECO:0000313" key="4">
    <source>
        <dbReference type="Proteomes" id="UP000622797"/>
    </source>
</evidence>
<feature type="region of interest" description="Disordered" evidence="1">
    <location>
        <begin position="140"/>
        <end position="217"/>
    </location>
</feature>
<gene>
    <name evidence="3" type="ORF">FSARC_4105</name>
</gene>
<protein>
    <submittedName>
        <fullName evidence="3">Uncharacterized protein</fullName>
    </submittedName>
</protein>
<name>A0A8H4XB15_9HYPO</name>